<evidence type="ECO:0000313" key="8">
    <source>
        <dbReference type="Proteomes" id="UP000605846"/>
    </source>
</evidence>
<dbReference type="InterPro" id="IPR051834">
    <property type="entry name" value="RING_finger_E3_ligase"/>
</dbReference>
<feature type="compositionally biased region" description="Acidic residues" evidence="5">
    <location>
        <begin position="187"/>
        <end position="207"/>
    </location>
</feature>
<dbReference type="InterPro" id="IPR001841">
    <property type="entry name" value="Znf_RING"/>
</dbReference>
<dbReference type="SMART" id="SM00184">
    <property type="entry name" value="RING"/>
    <property type="match status" value="1"/>
</dbReference>
<dbReference type="InterPro" id="IPR013083">
    <property type="entry name" value="Znf_RING/FYVE/PHD"/>
</dbReference>
<keyword evidence="8" id="KW-1185">Reference proteome</keyword>
<dbReference type="SUPFAM" id="SSF57850">
    <property type="entry name" value="RING/U-box"/>
    <property type="match status" value="1"/>
</dbReference>
<evidence type="ECO:0000313" key="7">
    <source>
        <dbReference type="EMBL" id="KAF7732877.1"/>
    </source>
</evidence>
<feature type="compositionally biased region" description="Acidic residues" evidence="5">
    <location>
        <begin position="371"/>
        <end position="398"/>
    </location>
</feature>
<gene>
    <name evidence="7" type="ORF">EC973_000153</name>
</gene>
<dbReference type="Gene3D" id="3.30.40.10">
    <property type="entry name" value="Zinc/RING finger domain, C3HC4 (zinc finger)"/>
    <property type="match status" value="1"/>
</dbReference>
<feature type="region of interest" description="Disordered" evidence="5">
    <location>
        <begin position="367"/>
        <end position="406"/>
    </location>
</feature>
<feature type="domain" description="RING-type" evidence="6">
    <location>
        <begin position="290"/>
        <end position="331"/>
    </location>
</feature>
<dbReference type="GO" id="GO:0008270">
    <property type="term" value="F:zinc ion binding"/>
    <property type="evidence" value="ECO:0007669"/>
    <property type="project" value="UniProtKB-KW"/>
</dbReference>
<proteinExistence type="predicted"/>
<dbReference type="GO" id="GO:0061630">
    <property type="term" value="F:ubiquitin protein ligase activity"/>
    <property type="evidence" value="ECO:0007669"/>
    <property type="project" value="TreeGrafter"/>
</dbReference>
<keyword evidence="1" id="KW-0479">Metal-binding</keyword>
<keyword evidence="2 4" id="KW-0863">Zinc-finger</keyword>
<keyword evidence="3" id="KW-0862">Zinc</keyword>
<dbReference type="AlphaFoldDB" id="A0A8H7ETK1"/>
<organism evidence="7 8">
    <name type="scientific">Apophysomyces ossiformis</name>
    <dbReference type="NCBI Taxonomy" id="679940"/>
    <lineage>
        <taxon>Eukaryota</taxon>
        <taxon>Fungi</taxon>
        <taxon>Fungi incertae sedis</taxon>
        <taxon>Mucoromycota</taxon>
        <taxon>Mucoromycotina</taxon>
        <taxon>Mucoromycetes</taxon>
        <taxon>Mucorales</taxon>
        <taxon>Mucorineae</taxon>
        <taxon>Mucoraceae</taxon>
        <taxon>Apophysomyces</taxon>
    </lineage>
</organism>
<dbReference type="CDD" id="cd16454">
    <property type="entry name" value="RING-H2_PA-TM-RING"/>
    <property type="match status" value="1"/>
</dbReference>
<dbReference type="Proteomes" id="UP000605846">
    <property type="component" value="Unassembled WGS sequence"/>
</dbReference>
<evidence type="ECO:0000256" key="3">
    <source>
        <dbReference type="ARBA" id="ARBA00022833"/>
    </source>
</evidence>
<name>A0A8H7ETK1_9FUNG</name>
<protein>
    <recommendedName>
        <fullName evidence="6">RING-type domain-containing protein</fullName>
    </recommendedName>
</protein>
<reference evidence="7" key="1">
    <citation type="submission" date="2020-01" db="EMBL/GenBank/DDBJ databases">
        <title>Genome Sequencing of Three Apophysomyces-Like Fungal Strains Confirms a Novel Fungal Genus in the Mucoromycota with divergent Burkholderia-like Endosymbiotic Bacteria.</title>
        <authorList>
            <person name="Stajich J.E."/>
            <person name="Macias A.M."/>
            <person name="Carter-House D."/>
            <person name="Lovett B."/>
            <person name="Kasson L.R."/>
            <person name="Berry K."/>
            <person name="Grigoriev I."/>
            <person name="Chang Y."/>
            <person name="Spatafora J."/>
            <person name="Kasson M.T."/>
        </authorList>
    </citation>
    <scope>NUCLEOTIDE SEQUENCE</scope>
    <source>
        <strain evidence="7">NRRL A-21654</strain>
    </source>
</reference>
<dbReference type="PROSITE" id="PS50089">
    <property type="entry name" value="ZF_RING_2"/>
    <property type="match status" value="1"/>
</dbReference>
<feature type="region of interest" description="Disordered" evidence="5">
    <location>
        <begin position="341"/>
        <end position="360"/>
    </location>
</feature>
<dbReference type="EMBL" id="JABAYA010000001">
    <property type="protein sequence ID" value="KAF7732877.1"/>
    <property type="molecule type" value="Genomic_DNA"/>
</dbReference>
<dbReference type="PANTHER" id="PTHR45931:SF3">
    <property type="entry name" value="RING ZINC FINGER-CONTAINING PROTEIN"/>
    <property type="match status" value="1"/>
</dbReference>
<dbReference type="Pfam" id="PF13639">
    <property type="entry name" value="zf-RING_2"/>
    <property type="match status" value="1"/>
</dbReference>
<dbReference type="PANTHER" id="PTHR45931">
    <property type="entry name" value="SI:CH211-59O9.10"/>
    <property type="match status" value="1"/>
</dbReference>
<dbReference type="GO" id="GO:0006511">
    <property type="term" value="P:ubiquitin-dependent protein catabolic process"/>
    <property type="evidence" value="ECO:0007669"/>
    <property type="project" value="TreeGrafter"/>
</dbReference>
<dbReference type="GO" id="GO:0005634">
    <property type="term" value="C:nucleus"/>
    <property type="evidence" value="ECO:0007669"/>
    <property type="project" value="TreeGrafter"/>
</dbReference>
<evidence type="ECO:0000256" key="2">
    <source>
        <dbReference type="ARBA" id="ARBA00022771"/>
    </source>
</evidence>
<comment type="caution">
    <text evidence="7">The sequence shown here is derived from an EMBL/GenBank/DDBJ whole genome shotgun (WGS) entry which is preliminary data.</text>
</comment>
<feature type="region of interest" description="Disordered" evidence="5">
    <location>
        <begin position="183"/>
        <end position="207"/>
    </location>
</feature>
<accession>A0A8H7ETK1</accession>
<evidence type="ECO:0000259" key="6">
    <source>
        <dbReference type="PROSITE" id="PS50089"/>
    </source>
</evidence>
<evidence type="ECO:0000256" key="4">
    <source>
        <dbReference type="PROSITE-ProRule" id="PRU00175"/>
    </source>
</evidence>
<feature type="compositionally biased region" description="Polar residues" evidence="5">
    <location>
        <begin position="346"/>
        <end position="360"/>
    </location>
</feature>
<dbReference type="OrthoDB" id="8062037at2759"/>
<sequence length="438" mass="50390">MDDEVSDEILRFQESLNLDDGNNTDHEEMLDGIWNDIVGSLLSTSLTRTREASETSLSNYPMDWQDWQAWQNYDTSLYHADAEDADDESEPFYSSDPLDDPAYREAELEREIQRWREEEFGPSSSSTAMDIGDRLDRPSYLRYERSPSPAENSDVDDFVYSLLRFRETGNESSLHRSTLTEITAADIETETETAPPAEEETDDDDPLSETRVFQLPLLRIEQIFDRIYHGYLEVEAEETHERSFLDTVVDMLSSYTEAQPAQQTPTVSEIVDKLGKRMLSRGDPDALNECIICQEHFGYGKMLYMMPCKHEYHGHCIEEWLRVKATCPICRGSAFSEEAIIDEPSPQHSSSGNDSSRTLGNMQGRFRTIEESEDEETEELEGENDDDEERDSFYEDAEPSWSIPHHETEISYATFIQRYADLSISGATNRSTRFEETE</sequence>
<evidence type="ECO:0000256" key="1">
    <source>
        <dbReference type="ARBA" id="ARBA00022723"/>
    </source>
</evidence>
<evidence type="ECO:0000256" key="5">
    <source>
        <dbReference type="SAM" id="MobiDB-lite"/>
    </source>
</evidence>